<feature type="region of interest" description="Disordered" evidence="1">
    <location>
        <begin position="1"/>
        <end position="98"/>
    </location>
</feature>
<evidence type="ECO:0000313" key="3">
    <source>
        <dbReference type="Proteomes" id="UP000664771"/>
    </source>
</evidence>
<keyword evidence="3" id="KW-1185">Reference proteome</keyword>
<dbReference type="RefSeq" id="WP_207881571.1">
    <property type="nucleotide sequence ID" value="NZ_JAFVMF010000010.1"/>
</dbReference>
<gene>
    <name evidence="2" type="ORF">J2D73_10895</name>
</gene>
<sequence length="98" mass="11033">MPGNKHAPVSHDDTVENGDARQSPDPVGVSAIDRLKDIVIASNGSPHKSRRFPRTKGDPQSKHQRYYARNRELVRARQMAARRRKREARTQPAPAQAD</sequence>
<accession>A0ABS3LWL2</accession>
<protein>
    <recommendedName>
        <fullName evidence="4">30S ribosomal protein S21</fullName>
    </recommendedName>
</protein>
<dbReference type="EMBL" id="JAFVMF010000010">
    <property type="protein sequence ID" value="MBO1360294.1"/>
    <property type="molecule type" value="Genomic_DNA"/>
</dbReference>
<evidence type="ECO:0000256" key="1">
    <source>
        <dbReference type="SAM" id="MobiDB-lite"/>
    </source>
</evidence>
<evidence type="ECO:0000313" key="2">
    <source>
        <dbReference type="EMBL" id="MBO1360294.1"/>
    </source>
</evidence>
<reference evidence="2 3" key="1">
    <citation type="submission" date="2021-03" db="EMBL/GenBank/DDBJ databases">
        <title>The complete genome sequence of Acetobacter sacchari TBRC 11175.</title>
        <authorList>
            <person name="Charoenyingcharoen P."/>
            <person name="Yukphan P."/>
        </authorList>
    </citation>
    <scope>NUCLEOTIDE SEQUENCE [LARGE SCALE GENOMIC DNA]</scope>
    <source>
        <strain evidence="2 3">TBRC 11175</strain>
    </source>
</reference>
<dbReference type="Proteomes" id="UP000664771">
    <property type="component" value="Unassembled WGS sequence"/>
</dbReference>
<proteinExistence type="predicted"/>
<name>A0ABS3LWL2_9PROT</name>
<comment type="caution">
    <text evidence="2">The sequence shown here is derived from an EMBL/GenBank/DDBJ whole genome shotgun (WGS) entry which is preliminary data.</text>
</comment>
<evidence type="ECO:0008006" key="4">
    <source>
        <dbReference type="Google" id="ProtNLM"/>
    </source>
</evidence>
<organism evidence="2 3">
    <name type="scientific">Acetobacter sacchari</name>
    <dbReference type="NCBI Taxonomy" id="2661687"/>
    <lineage>
        <taxon>Bacteria</taxon>
        <taxon>Pseudomonadati</taxon>
        <taxon>Pseudomonadota</taxon>
        <taxon>Alphaproteobacteria</taxon>
        <taxon>Acetobacterales</taxon>
        <taxon>Acetobacteraceae</taxon>
        <taxon>Acetobacter</taxon>
    </lineage>
</organism>